<sequence>MSKFVQGAFTNPCTCVSLWTFAVWALNDVCGRLWLHGTQPVTRRGDWTMHETKAKGTNTLVRNQLELSKLWCELASYEKPCYRISTPLINNDMSWQHDCDRHEVSRPDQRLSLIVPCTTSIRAALSEPPPSFQTAKLWVLCYPLINESVATSWTHETGAWPLDMHNYDLQQLLACAR</sequence>
<organism evidence="1 2">
    <name type="scientific">Coniochaeta ligniaria NRRL 30616</name>
    <dbReference type="NCBI Taxonomy" id="1408157"/>
    <lineage>
        <taxon>Eukaryota</taxon>
        <taxon>Fungi</taxon>
        <taxon>Dikarya</taxon>
        <taxon>Ascomycota</taxon>
        <taxon>Pezizomycotina</taxon>
        <taxon>Sordariomycetes</taxon>
        <taxon>Sordariomycetidae</taxon>
        <taxon>Coniochaetales</taxon>
        <taxon>Coniochaetaceae</taxon>
        <taxon>Coniochaeta</taxon>
    </lineage>
</organism>
<dbReference type="EMBL" id="KV875098">
    <property type="protein sequence ID" value="OIW29156.1"/>
    <property type="molecule type" value="Genomic_DNA"/>
</dbReference>
<gene>
    <name evidence="1" type="ORF">CONLIGDRAFT_645289</name>
</gene>
<dbReference type="Proteomes" id="UP000182658">
    <property type="component" value="Unassembled WGS sequence"/>
</dbReference>
<proteinExistence type="predicted"/>
<evidence type="ECO:0000313" key="2">
    <source>
        <dbReference type="Proteomes" id="UP000182658"/>
    </source>
</evidence>
<keyword evidence="2" id="KW-1185">Reference proteome</keyword>
<evidence type="ECO:0000313" key="1">
    <source>
        <dbReference type="EMBL" id="OIW29156.1"/>
    </source>
</evidence>
<protein>
    <submittedName>
        <fullName evidence="1">Uncharacterized protein</fullName>
    </submittedName>
</protein>
<name>A0A1J7JIP5_9PEZI</name>
<accession>A0A1J7JIP5</accession>
<dbReference type="AlphaFoldDB" id="A0A1J7JIP5"/>
<dbReference type="InParanoid" id="A0A1J7JIP5"/>
<reference evidence="1 2" key="1">
    <citation type="submission" date="2016-10" db="EMBL/GenBank/DDBJ databases">
        <title>Draft genome sequence of Coniochaeta ligniaria NRRL30616, a lignocellulolytic fungus for bioabatement of inhibitors in plant biomass hydrolysates.</title>
        <authorList>
            <consortium name="DOE Joint Genome Institute"/>
            <person name="Jimenez D.J."/>
            <person name="Hector R.E."/>
            <person name="Riley R."/>
            <person name="Sun H."/>
            <person name="Grigoriev I.V."/>
            <person name="Van Elsas J.D."/>
            <person name="Nichols N.N."/>
        </authorList>
    </citation>
    <scope>NUCLEOTIDE SEQUENCE [LARGE SCALE GENOMIC DNA]</scope>
    <source>
        <strain evidence="1 2">NRRL 30616</strain>
    </source>
</reference>